<evidence type="ECO:0000313" key="2">
    <source>
        <dbReference type="EMBL" id="EFW03615.1"/>
    </source>
</evidence>
<dbReference type="OrthoDB" id="7365718at2"/>
<name>E7GED4_9FIRM</name>
<dbReference type="Gene3D" id="1.10.260.40">
    <property type="entry name" value="lambda repressor-like DNA-binding domains"/>
    <property type="match status" value="1"/>
</dbReference>
<gene>
    <name evidence="2" type="ORF">HMPREF9488_03306</name>
</gene>
<comment type="caution">
    <text evidence="2">The sequence shown here is derived from an EMBL/GenBank/DDBJ whole genome shotgun (WGS) entry which is preliminary data.</text>
</comment>
<dbReference type="SUPFAM" id="SSF47413">
    <property type="entry name" value="lambda repressor-like DNA-binding domains"/>
    <property type="match status" value="1"/>
</dbReference>
<dbReference type="HOGENOM" id="CLU_480391_0_0_9"/>
<sequence length="567" mass="67383">MDKESKYYNINDTTKIDAFLSIPKVLFSDNRFKKLSVPAKFMYSLYLNRYIITTYKDNSGPYIIYSDSDIMNKLKISESTCCRARADLKRVGLINYKRSVGNNKIYLYNYNKKDETDEFYYETDLDSYNFFRFPNELFDDIYNNLPLATKLQYSIYFDTMCLSQMNYFVDDKERIYFQESLETQEKKLGLGQSALKRGRYLLKACGLLFEYRAFSQDTRFYLLKLFNFEDNVEEFESLDSKNKKLYLKSRMDQLKEDLIINKNKRNYTYVKQLRLKHNLTQKQIVEAINKKYSLSLYKQTYSKWENGTRNFPDKIYQFVKQYLEDIDMKESSEPQFDDYDILDESHNFVNLTCDDEEKIEKSHNSENLTDIKTPSRAIISSDMKETISSKRKKQNSEKDININKTLNTYTENNKNDSLLINLINEINSSIYNSIFIENTDKDFLNACFNKLKLFKKFYMSKEAKMIEGDLLIMNLEKLIIHQASFDSIMLNILDRIKTSGYSFKTPDNQINCFLTFLFNDLKNNSDKPAWFSPGIQESEAIRQIKKQSSSSSHQIEDDIKNYNWWDE</sequence>
<keyword evidence="3" id="KW-1185">Reference proteome</keyword>
<dbReference type="InterPro" id="IPR001387">
    <property type="entry name" value="Cro/C1-type_HTH"/>
</dbReference>
<dbReference type="GeneID" id="78231413"/>
<dbReference type="PROSITE" id="PS50943">
    <property type="entry name" value="HTH_CROC1"/>
    <property type="match status" value="1"/>
</dbReference>
<feature type="domain" description="HTH cro/C1-type" evidence="1">
    <location>
        <begin position="270"/>
        <end position="310"/>
    </location>
</feature>
<dbReference type="Proteomes" id="UP000003157">
    <property type="component" value="Unassembled WGS sequence"/>
</dbReference>
<evidence type="ECO:0000313" key="3">
    <source>
        <dbReference type="Proteomes" id="UP000003157"/>
    </source>
</evidence>
<reference evidence="2 3" key="1">
    <citation type="submission" date="2010-12" db="EMBL/GenBank/DDBJ databases">
        <title>The Genome Sequence of Coprobacillus sp. strain 29_1.</title>
        <authorList>
            <consortium name="The Broad Institute Genome Sequencing Platform"/>
            <person name="Earl A."/>
            <person name="Ward D."/>
            <person name="Feldgarden M."/>
            <person name="Gevers D."/>
            <person name="Daigneault M."/>
            <person name="Sibley C.D."/>
            <person name="White A."/>
            <person name="Strauss J."/>
            <person name="Allen-Vercoe E."/>
            <person name="Young S.K."/>
            <person name="Zeng Q."/>
            <person name="Gargeya S."/>
            <person name="Fitzgerald M."/>
            <person name="Haas B."/>
            <person name="Abouelleil A."/>
            <person name="Alvarado L."/>
            <person name="Arachchi H.M."/>
            <person name="Berlin A."/>
            <person name="Brown A."/>
            <person name="Chapman S.B."/>
            <person name="Chen Z."/>
            <person name="Dunbar C."/>
            <person name="Freedman E."/>
            <person name="Gearin G."/>
            <person name="Gellesch M."/>
            <person name="Goldberg J."/>
            <person name="Griggs A."/>
            <person name="Gujja S."/>
            <person name="Heilman E."/>
            <person name="Heiman D."/>
            <person name="Howarth C."/>
            <person name="Larson L."/>
            <person name="Lui A."/>
            <person name="MacDonald P.J.P."/>
            <person name="Mehta T."/>
            <person name="Montmayeur A."/>
            <person name="Murphy C."/>
            <person name="Neiman D."/>
            <person name="Pearson M."/>
            <person name="Priest M."/>
            <person name="Roberts A."/>
            <person name="Saif S."/>
            <person name="Shea T."/>
            <person name="Shenoy N."/>
            <person name="Sisk P."/>
            <person name="Stolte C."/>
            <person name="Sykes S."/>
            <person name="White J."/>
            <person name="Yandava C."/>
            <person name="Nusbaum C."/>
            <person name="Birren B."/>
        </authorList>
    </citation>
    <scope>NUCLEOTIDE SEQUENCE [LARGE SCALE GENOMIC DNA]</scope>
    <source>
        <strain evidence="2 3">29_1</strain>
    </source>
</reference>
<evidence type="ECO:0000259" key="1">
    <source>
        <dbReference type="PROSITE" id="PS50943"/>
    </source>
</evidence>
<organism evidence="2 3">
    <name type="scientific">Coprobacillus cateniformis</name>
    <dbReference type="NCBI Taxonomy" id="100884"/>
    <lineage>
        <taxon>Bacteria</taxon>
        <taxon>Bacillati</taxon>
        <taxon>Bacillota</taxon>
        <taxon>Erysipelotrichia</taxon>
        <taxon>Erysipelotrichales</taxon>
        <taxon>Coprobacillaceae</taxon>
        <taxon>Coprobacillus</taxon>
    </lineage>
</organism>
<accession>E7GED4</accession>
<dbReference type="GO" id="GO:0003677">
    <property type="term" value="F:DNA binding"/>
    <property type="evidence" value="ECO:0007669"/>
    <property type="project" value="InterPro"/>
</dbReference>
<dbReference type="InterPro" id="IPR010724">
    <property type="entry name" value="RepA_N"/>
</dbReference>
<dbReference type="AlphaFoldDB" id="E7GED4"/>
<dbReference type="RefSeq" id="WP_008790388.1">
    <property type="nucleotide sequence ID" value="NZ_AKCB01000004.1"/>
</dbReference>
<proteinExistence type="predicted"/>
<dbReference type="InterPro" id="IPR010982">
    <property type="entry name" value="Lambda_DNA-bd_dom_sf"/>
</dbReference>
<dbReference type="Pfam" id="PF06970">
    <property type="entry name" value="RepA_N"/>
    <property type="match status" value="1"/>
</dbReference>
<protein>
    <recommendedName>
        <fullName evidence="1">HTH cro/C1-type domain-containing protein</fullName>
    </recommendedName>
</protein>
<dbReference type="EMBL" id="ADKX01000046">
    <property type="protein sequence ID" value="EFW03615.1"/>
    <property type="molecule type" value="Genomic_DNA"/>
</dbReference>
<dbReference type="CDD" id="cd00093">
    <property type="entry name" value="HTH_XRE"/>
    <property type="match status" value="1"/>
</dbReference>